<dbReference type="InterPro" id="IPR038731">
    <property type="entry name" value="RgtA/B/C-like"/>
</dbReference>
<keyword evidence="6 8" id="KW-1133">Transmembrane helix</keyword>
<protein>
    <recommendedName>
        <fullName evidence="9">Glycosyltransferase RgtA/B/C/D-like domain-containing protein</fullName>
    </recommendedName>
</protein>
<evidence type="ECO:0000256" key="6">
    <source>
        <dbReference type="ARBA" id="ARBA00022989"/>
    </source>
</evidence>
<keyword evidence="4" id="KW-0808">Transferase</keyword>
<feature type="transmembrane region" description="Helical" evidence="8">
    <location>
        <begin position="266"/>
        <end position="290"/>
    </location>
</feature>
<keyword evidence="2" id="KW-1003">Cell membrane</keyword>
<reference evidence="10" key="1">
    <citation type="submission" date="2009-08" db="EMBL/GenBank/DDBJ databases">
        <authorList>
            <consortium name="US DOE Joint Genome Institute"/>
            <person name="Lucas S."/>
            <person name="Copeland A."/>
            <person name="Lapidus A."/>
            <person name="Glavina del Rio T."/>
            <person name="Dalin E."/>
            <person name="Tice H."/>
            <person name="Bruce D."/>
            <person name="Barry K."/>
            <person name="Pitluck S."/>
            <person name="Lowry S."/>
            <person name="Larimer F."/>
            <person name="Land M."/>
            <person name="Hauser L."/>
            <person name="Kyrpides N."/>
            <person name="Ivanova N."/>
            <person name="McMahon K.D."/>
            <person name="Hugenholtz P."/>
        </authorList>
    </citation>
    <scope>NUCLEOTIDE SEQUENCE</scope>
    <source>
        <strain evidence="10">UW-1</strain>
    </source>
</reference>
<evidence type="ECO:0000256" key="3">
    <source>
        <dbReference type="ARBA" id="ARBA00022676"/>
    </source>
</evidence>
<evidence type="ECO:0000313" key="10">
    <source>
        <dbReference type="EMBL" id="ACV34750.1"/>
    </source>
</evidence>
<feature type="transmembrane region" description="Helical" evidence="8">
    <location>
        <begin position="81"/>
        <end position="102"/>
    </location>
</feature>
<evidence type="ECO:0000259" key="9">
    <source>
        <dbReference type="Pfam" id="PF13231"/>
    </source>
</evidence>
<evidence type="ECO:0000256" key="1">
    <source>
        <dbReference type="ARBA" id="ARBA00004651"/>
    </source>
</evidence>
<gene>
    <name evidence="10" type="ordered locus">CAP2UW1_1426</name>
</gene>
<name>C7RT07_ACCRE</name>
<feature type="transmembrane region" description="Helical" evidence="8">
    <location>
        <begin position="201"/>
        <end position="221"/>
    </location>
</feature>
<organism evidence="10">
    <name type="scientific">Accumulibacter regalis</name>
    <dbReference type="NCBI Taxonomy" id="522306"/>
    <lineage>
        <taxon>Bacteria</taxon>
        <taxon>Pseudomonadati</taxon>
        <taxon>Pseudomonadota</taxon>
        <taxon>Betaproteobacteria</taxon>
        <taxon>Candidatus Accumulibacter</taxon>
    </lineage>
</organism>
<reference evidence="10" key="2">
    <citation type="submission" date="2009-09" db="EMBL/GenBank/DDBJ databases">
        <title>Complete sequence of chromosome of Candidatus Accumulibacter phosphatis clade IIA str. UW-1.</title>
        <authorList>
            <consortium name="US DOE Joint Genome Institute"/>
            <person name="Martin H.G."/>
            <person name="Ivanova N."/>
            <person name="Kunin V."/>
            <person name="Warnecke F."/>
            <person name="Barry K."/>
            <person name="He S."/>
            <person name="Salamov A."/>
            <person name="Szeto E."/>
            <person name="Dalin E."/>
            <person name="Pangilinan J.L."/>
            <person name="Lapidus A."/>
            <person name="Lowry S."/>
            <person name="Kyrpides N.C."/>
            <person name="McMahon K.D."/>
            <person name="Hugenholtz P."/>
        </authorList>
    </citation>
    <scope>NUCLEOTIDE SEQUENCE [LARGE SCALE GENOMIC DNA]</scope>
    <source>
        <strain evidence="10">UW-1</strain>
    </source>
</reference>
<dbReference type="EMBL" id="CP001715">
    <property type="protein sequence ID" value="ACV34750.1"/>
    <property type="molecule type" value="Genomic_DNA"/>
</dbReference>
<dbReference type="KEGG" id="app:CAP2UW1_1426"/>
<dbReference type="Pfam" id="PF13231">
    <property type="entry name" value="PMT_2"/>
    <property type="match status" value="1"/>
</dbReference>
<evidence type="ECO:0000256" key="7">
    <source>
        <dbReference type="ARBA" id="ARBA00023136"/>
    </source>
</evidence>
<feature type="transmembrane region" description="Helical" evidence="8">
    <location>
        <begin position="335"/>
        <end position="352"/>
    </location>
</feature>
<evidence type="ECO:0000256" key="2">
    <source>
        <dbReference type="ARBA" id="ARBA00022475"/>
    </source>
</evidence>
<proteinExistence type="predicted"/>
<dbReference type="PANTHER" id="PTHR33908">
    <property type="entry name" value="MANNOSYLTRANSFERASE YKCB-RELATED"/>
    <property type="match status" value="1"/>
</dbReference>
<feature type="transmembrane region" description="Helical" evidence="8">
    <location>
        <begin position="12"/>
        <end position="32"/>
    </location>
</feature>
<dbReference type="eggNOG" id="COG1807">
    <property type="taxonomic scope" value="Bacteria"/>
</dbReference>
<dbReference type="GO" id="GO:0009103">
    <property type="term" value="P:lipopolysaccharide biosynthetic process"/>
    <property type="evidence" value="ECO:0007669"/>
    <property type="project" value="UniProtKB-ARBA"/>
</dbReference>
<dbReference type="HOGENOM" id="CLU_519384_0_0_4"/>
<accession>C7RT07</accession>
<dbReference type="AlphaFoldDB" id="C7RT07"/>
<dbReference type="GO" id="GO:0016763">
    <property type="term" value="F:pentosyltransferase activity"/>
    <property type="evidence" value="ECO:0007669"/>
    <property type="project" value="TreeGrafter"/>
</dbReference>
<keyword evidence="7 8" id="KW-0472">Membrane</keyword>
<sequence>MKRGLFVDVFSREFAFVSLIAVIAVTIGWVGFTASDDQYYYSAALKWLEEEWYLPDHFGRVRHSISLPIALSISLFGDRELAVILPSTVYYFATIGLTFVCVSRSADRTVAFLACAVFATFPVVVTAATNATADIAELFWASVAFWLFFYSWQGGRLRAEALFGCGVALALAFSGRETVMALGIFVAGAILLGHRIGRGQIVWVVVGGLAVLGSEALYYALAGGDPLLRFSLLLNGISSSNDRPVAPAFSVDSSGSLRVHPLLDPLLLVLARQFFGLGYWVFFAVLLVAVSGRPSVAAHDRPAARELQRLALSAGMIWFLFVVATLWRIKLLGRYYIAPAWLFTVGSAAFLCVHQTAVTHPRRLWFAVSCVVAANFAGIGLQNNNPRLEERELAAFAASSHEPVFTDPYTARYASEFLHWAGVPPEQVVGAPPTDGALYFVVPSRIGAPNRLTPESMLPALQVRPEWAVVRRIEGPTALPAFLVPAIRGTTFIPEWLRAKLAAPRGNLLVVRAVAPRTTREGPQ</sequence>
<dbReference type="GO" id="GO:0005886">
    <property type="term" value="C:plasma membrane"/>
    <property type="evidence" value="ECO:0007669"/>
    <property type="project" value="UniProtKB-SubCell"/>
</dbReference>
<dbReference type="PANTHER" id="PTHR33908:SF11">
    <property type="entry name" value="MEMBRANE PROTEIN"/>
    <property type="match status" value="1"/>
</dbReference>
<evidence type="ECO:0000256" key="8">
    <source>
        <dbReference type="SAM" id="Phobius"/>
    </source>
</evidence>
<feature type="transmembrane region" description="Helical" evidence="8">
    <location>
        <begin position="109"/>
        <end position="129"/>
    </location>
</feature>
<feature type="transmembrane region" description="Helical" evidence="8">
    <location>
        <begin position="179"/>
        <end position="194"/>
    </location>
</feature>
<keyword evidence="3" id="KW-0328">Glycosyltransferase</keyword>
<keyword evidence="5 8" id="KW-0812">Transmembrane</keyword>
<evidence type="ECO:0000256" key="5">
    <source>
        <dbReference type="ARBA" id="ARBA00022692"/>
    </source>
</evidence>
<feature type="transmembrane region" description="Helical" evidence="8">
    <location>
        <begin position="310"/>
        <end position="329"/>
    </location>
</feature>
<feature type="domain" description="Glycosyltransferase RgtA/B/C/D-like" evidence="9">
    <location>
        <begin position="69"/>
        <end position="208"/>
    </location>
</feature>
<dbReference type="InterPro" id="IPR050297">
    <property type="entry name" value="LipidA_mod_glycosyltrf_83"/>
</dbReference>
<evidence type="ECO:0000256" key="4">
    <source>
        <dbReference type="ARBA" id="ARBA00022679"/>
    </source>
</evidence>
<dbReference type="STRING" id="522306.CAP2UW1_1426"/>
<dbReference type="OrthoDB" id="7535304at2"/>
<comment type="subcellular location">
    <subcellularLocation>
        <location evidence="1">Cell membrane</location>
        <topology evidence="1">Multi-pass membrane protein</topology>
    </subcellularLocation>
</comment>